<feature type="domain" description="HTH luxR-type" evidence="6">
    <location>
        <begin position="148"/>
        <end position="213"/>
    </location>
</feature>
<keyword evidence="3" id="KW-0238">DNA-binding</keyword>
<evidence type="ECO:0000259" key="7">
    <source>
        <dbReference type="PROSITE" id="PS50110"/>
    </source>
</evidence>
<protein>
    <submittedName>
        <fullName evidence="8">LuxR family transcriptional regulator</fullName>
    </submittedName>
</protein>
<keyword evidence="1 5" id="KW-0597">Phosphoprotein</keyword>
<dbReference type="GO" id="GO:0003677">
    <property type="term" value="F:DNA binding"/>
    <property type="evidence" value="ECO:0007669"/>
    <property type="project" value="UniProtKB-KW"/>
</dbReference>
<evidence type="ECO:0000313" key="8">
    <source>
        <dbReference type="EMBL" id="ALI03186.1"/>
    </source>
</evidence>
<dbReference type="PANTHER" id="PTHR43214:SF41">
    <property type="entry name" value="NITRATE_NITRITE RESPONSE REGULATOR PROTEIN NARP"/>
    <property type="match status" value="1"/>
</dbReference>
<dbReference type="GO" id="GO:0000160">
    <property type="term" value="P:phosphorelay signal transduction system"/>
    <property type="evidence" value="ECO:0007669"/>
    <property type="project" value="InterPro"/>
</dbReference>
<dbReference type="CDD" id="cd17535">
    <property type="entry name" value="REC_NarL-like"/>
    <property type="match status" value="1"/>
</dbReference>
<dbReference type="InterPro" id="IPR058245">
    <property type="entry name" value="NreC/VraR/RcsB-like_REC"/>
</dbReference>
<dbReference type="PRINTS" id="PR00038">
    <property type="entry name" value="HTHLUXR"/>
</dbReference>
<dbReference type="Pfam" id="PF00196">
    <property type="entry name" value="GerE"/>
    <property type="match status" value="1"/>
</dbReference>
<evidence type="ECO:0000256" key="2">
    <source>
        <dbReference type="ARBA" id="ARBA00023015"/>
    </source>
</evidence>
<dbReference type="PROSITE" id="PS00622">
    <property type="entry name" value="HTH_LUXR_1"/>
    <property type="match status" value="1"/>
</dbReference>
<dbReference type="SMART" id="SM00421">
    <property type="entry name" value="HTH_LUXR"/>
    <property type="match status" value="1"/>
</dbReference>
<evidence type="ECO:0000256" key="4">
    <source>
        <dbReference type="ARBA" id="ARBA00023163"/>
    </source>
</evidence>
<evidence type="ECO:0000256" key="5">
    <source>
        <dbReference type="PROSITE-ProRule" id="PRU00169"/>
    </source>
</evidence>
<evidence type="ECO:0000256" key="3">
    <source>
        <dbReference type="ARBA" id="ARBA00023125"/>
    </source>
</evidence>
<dbReference type="Proteomes" id="UP000066487">
    <property type="component" value="Chromosome"/>
</dbReference>
<name>A0A0N9W892_PSEFL</name>
<dbReference type="InterPro" id="IPR000792">
    <property type="entry name" value="Tscrpt_reg_LuxR_C"/>
</dbReference>
<evidence type="ECO:0000313" key="9">
    <source>
        <dbReference type="Proteomes" id="UP000066487"/>
    </source>
</evidence>
<reference evidence="8 9" key="2">
    <citation type="journal article" date="2018" name="Nature">
        <title>Mutant phenotypes for thousands of bacterial genes of unknown function.</title>
        <authorList>
            <person name="Price M.N."/>
            <person name="Wetmore K.M."/>
            <person name="Waters R.J."/>
            <person name="Callaghan M."/>
            <person name="Ray J."/>
            <person name="Liu H."/>
            <person name="Kuehl J.V."/>
            <person name="Melnyk R.A."/>
            <person name="Lamson J.S."/>
            <person name="Suh Y."/>
            <person name="Carlson H.K."/>
            <person name="Esquivel Z."/>
            <person name="Sadeeshkumar H."/>
            <person name="Chakraborty R."/>
            <person name="Zane G.M."/>
            <person name="Rubin B.E."/>
            <person name="Wall J.D."/>
            <person name="Visel A."/>
            <person name="Bristow J."/>
            <person name="Blow M.J."/>
            <person name="Arkin A.P."/>
            <person name="Deutschbauer A.M."/>
        </authorList>
    </citation>
    <scope>NUCLEOTIDE SEQUENCE [LARGE SCALE GENOMIC DNA]</scope>
    <source>
        <strain evidence="8 9">FW300-N2E3</strain>
    </source>
</reference>
<dbReference type="InterPro" id="IPR011006">
    <property type="entry name" value="CheY-like_superfamily"/>
</dbReference>
<dbReference type="PANTHER" id="PTHR43214">
    <property type="entry name" value="TWO-COMPONENT RESPONSE REGULATOR"/>
    <property type="match status" value="1"/>
</dbReference>
<dbReference type="SMART" id="SM00448">
    <property type="entry name" value="REC"/>
    <property type="match status" value="1"/>
</dbReference>
<dbReference type="InterPro" id="IPR016032">
    <property type="entry name" value="Sig_transdc_resp-reg_C-effctor"/>
</dbReference>
<dbReference type="Gene3D" id="1.10.10.10">
    <property type="entry name" value="Winged helix-like DNA-binding domain superfamily/Winged helix DNA-binding domain"/>
    <property type="match status" value="1"/>
</dbReference>
<dbReference type="SUPFAM" id="SSF52172">
    <property type="entry name" value="CheY-like"/>
    <property type="match status" value="1"/>
</dbReference>
<dbReference type="EMBL" id="CP012830">
    <property type="protein sequence ID" value="ALI03186.1"/>
    <property type="molecule type" value="Genomic_DNA"/>
</dbReference>
<organism evidence="8 9">
    <name type="scientific">Pseudomonas fluorescens</name>
    <dbReference type="NCBI Taxonomy" id="294"/>
    <lineage>
        <taxon>Bacteria</taxon>
        <taxon>Pseudomonadati</taxon>
        <taxon>Pseudomonadota</taxon>
        <taxon>Gammaproteobacteria</taxon>
        <taxon>Pseudomonadales</taxon>
        <taxon>Pseudomonadaceae</taxon>
        <taxon>Pseudomonas</taxon>
    </lineage>
</organism>
<dbReference type="RefSeq" id="WP_054596449.1">
    <property type="nucleotide sequence ID" value="NZ_CP012830.1"/>
</dbReference>
<dbReference type="Pfam" id="PF00072">
    <property type="entry name" value="Response_reg"/>
    <property type="match status" value="1"/>
</dbReference>
<gene>
    <name evidence="8" type="ORF">AO353_19645</name>
</gene>
<dbReference type="InterPro" id="IPR036388">
    <property type="entry name" value="WH-like_DNA-bd_sf"/>
</dbReference>
<feature type="modified residue" description="4-aspartylphosphate" evidence="5">
    <location>
        <position position="60"/>
    </location>
</feature>
<keyword evidence="2" id="KW-0805">Transcription regulation</keyword>
<evidence type="ECO:0000256" key="1">
    <source>
        <dbReference type="ARBA" id="ARBA00022553"/>
    </source>
</evidence>
<keyword evidence="4" id="KW-0804">Transcription</keyword>
<dbReference type="PROSITE" id="PS50110">
    <property type="entry name" value="RESPONSE_REGULATORY"/>
    <property type="match status" value="1"/>
</dbReference>
<dbReference type="AlphaFoldDB" id="A0A0N9W892"/>
<sequence>MSSALIADDHPVVVAAVKMLLAALKDSNGREMFQTILESFNGVEALQTILTQSPDLVVLDLNIPRLGGLELLSRLQRDQSLSRVVVFTSCEPRFYVDRCMRAGALGFVSKTNDLQELRKTVQAVMSGYMCFPQLDSSSVSRDPLQLNELQMIGKLSDRELSIFRYLALGFSNKEIAKAMNLSHKTISTYKTRLIAKLNVKSLVHLREFAIRNQLI</sequence>
<dbReference type="InterPro" id="IPR039420">
    <property type="entry name" value="WalR-like"/>
</dbReference>
<dbReference type="OrthoDB" id="5593303at2"/>
<accession>A0A0N9W892</accession>
<feature type="domain" description="Response regulatory" evidence="7">
    <location>
        <begin position="3"/>
        <end position="125"/>
    </location>
</feature>
<dbReference type="CDD" id="cd06170">
    <property type="entry name" value="LuxR_C_like"/>
    <property type="match status" value="1"/>
</dbReference>
<dbReference type="InterPro" id="IPR001789">
    <property type="entry name" value="Sig_transdc_resp-reg_receiver"/>
</dbReference>
<dbReference type="GO" id="GO:0006355">
    <property type="term" value="P:regulation of DNA-templated transcription"/>
    <property type="evidence" value="ECO:0007669"/>
    <property type="project" value="InterPro"/>
</dbReference>
<reference evidence="9" key="1">
    <citation type="submission" date="2015-09" db="EMBL/GenBank/DDBJ databases">
        <title>Whole genome sequence of Pseudomonas fluorescens FW300-N2E3.</title>
        <authorList>
            <person name="Ray J."/>
            <person name="Melnyk R."/>
            <person name="Deutschbauer A."/>
        </authorList>
    </citation>
    <scope>NUCLEOTIDE SEQUENCE [LARGE SCALE GENOMIC DNA]</scope>
    <source>
        <strain evidence="9">FW300-N2E3</strain>
    </source>
</reference>
<dbReference type="PROSITE" id="PS50043">
    <property type="entry name" value="HTH_LUXR_2"/>
    <property type="match status" value="1"/>
</dbReference>
<dbReference type="Gene3D" id="3.40.50.2300">
    <property type="match status" value="1"/>
</dbReference>
<dbReference type="SUPFAM" id="SSF46894">
    <property type="entry name" value="C-terminal effector domain of the bipartite response regulators"/>
    <property type="match status" value="1"/>
</dbReference>
<evidence type="ECO:0000259" key="6">
    <source>
        <dbReference type="PROSITE" id="PS50043"/>
    </source>
</evidence>
<proteinExistence type="predicted"/>